<proteinExistence type="predicted"/>
<reference evidence="2 3" key="1">
    <citation type="submission" date="2020-04" db="EMBL/GenBank/DDBJ databases">
        <title>Flammeovirga sp. SR4, a novel species isolated from seawater.</title>
        <authorList>
            <person name="Wang X."/>
        </authorList>
    </citation>
    <scope>NUCLEOTIDE SEQUENCE [LARGE SCALE GENOMIC DNA]</scope>
    <source>
        <strain evidence="2 3">ATCC 23126</strain>
    </source>
</reference>
<dbReference type="Proteomes" id="UP000576082">
    <property type="component" value="Unassembled WGS sequence"/>
</dbReference>
<sequence>MNTIKTILLTISIMMIGFSCAKNDMNSDGIELTGVIKEQGITTYQYGTHTLSGYALRSTAVNLNDYIDKTVTIIGHKVEGYPVDGGPDFIEVEKIK</sequence>
<gene>
    <name evidence="2" type="ORF">HHU12_30365</name>
</gene>
<feature type="chain" id="PRO_5030611634" evidence="1">
    <location>
        <begin position="22"/>
        <end position="96"/>
    </location>
</feature>
<evidence type="ECO:0000256" key="1">
    <source>
        <dbReference type="SAM" id="SignalP"/>
    </source>
</evidence>
<dbReference type="AlphaFoldDB" id="A0A7X9S0X2"/>
<comment type="caution">
    <text evidence="2">The sequence shown here is derived from an EMBL/GenBank/DDBJ whole genome shotgun (WGS) entry which is preliminary data.</text>
</comment>
<feature type="signal peptide" evidence="1">
    <location>
        <begin position="1"/>
        <end position="21"/>
    </location>
</feature>
<dbReference type="EMBL" id="JABANE010000149">
    <property type="protein sequence ID" value="NME72304.1"/>
    <property type="molecule type" value="Genomic_DNA"/>
</dbReference>
<name>A0A7X9S0X2_9BACT</name>
<keyword evidence="1" id="KW-0732">Signal</keyword>
<protein>
    <submittedName>
        <fullName evidence="2">Uncharacterized protein</fullName>
    </submittedName>
</protein>
<dbReference type="PROSITE" id="PS51257">
    <property type="entry name" value="PROKAR_LIPOPROTEIN"/>
    <property type="match status" value="1"/>
</dbReference>
<organism evidence="2 3">
    <name type="scientific">Flammeovirga aprica JL-4</name>
    <dbReference type="NCBI Taxonomy" id="694437"/>
    <lineage>
        <taxon>Bacteria</taxon>
        <taxon>Pseudomonadati</taxon>
        <taxon>Bacteroidota</taxon>
        <taxon>Cytophagia</taxon>
        <taxon>Cytophagales</taxon>
        <taxon>Flammeovirgaceae</taxon>
        <taxon>Flammeovirga</taxon>
    </lineage>
</organism>
<evidence type="ECO:0000313" key="2">
    <source>
        <dbReference type="EMBL" id="NME72304.1"/>
    </source>
</evidence>
<evidence type="ECO:0000313" key="3">
    <source>
        <dbReference type="Proteomes" id="UP000576082"/>
    </source>
</evidence>
<accession>A0A7X9S0X2</accession>
<keyword evidence="3" id="KW-1185">Reference proteome</keyword>
<dbReference type="RefSeq" id="WP_169660498.1">
    <property type="nucleotide sequence ID" value="NZ_JABANE010000149.1"/>
</dbReference>